<evidence type="ECO:0000256" key="10">
    <source>
        <dbReference type="PIRSR" id="PIRSR000112-2"/>
    </source>
</evidence>
<evidence type="ECO:0000256" key="7">
    <source>
        <dbReference type="ARBA" id="ARBA00040132"/>
    </source>
</evidence>
<evidence type="ECO:0000313" key="13">
    <source>
        <dbReference type="EMBL" id="SDL87737.1"/>
    </source>
</evidence>
<evidence type="ECO:0000256" key="6">
    <source>
        <dbReference type="ARBA" id="ARBA00039147"/>
    </source>
</evidence>
<dbReference type="InterPro" id="IPR001670">
    <property type="entry name" value="ADH_Fe/GldA"/>
</dbReference>
<dbReference type="EC" id="1.1.1.6" evidence="6"/>
<dbReference type="PANTHER" id="PTHR43616">
    <property type="entry name" value="GLYCEROL DEHYDROGENASE"/>
    <property type="match status" value="1"/>
</dbReference>
<evidence type="ECO:0000256" key="4">
    <source>
        <dbReference type="ARBA" id="ARBA00023027"/>
    </source>
</evidence>
<evidence type="ECO:0000256" key="5">
    <source>
        <dbReference type="ARBA" id="ARBA00037918"/>
    </source>
</evidence>
<evidence type="ECO:0000256" key="11">
    <source>
        <dbReference type="PIRSR" id="PIRSR000112-3"/>
    </source>
</evidence>
<keyword evidence="9" id="KW-0862">Zinc</keyword>
<dbReference type="AlphaFoldDB" id="A0A1G9NNY4"/>
<comment type="catalytic activity">
    <reaction evidence="8">
        <text>glycerol + NAD(+) = dihydroxyacetone + NADH + H(+)</text>
        <dbReference type="Rhea" id="RHEA:13769"/>
        <dbReference type="ChEBI" id="CHEBI:15378"/>
        <dbReference type="ChEBI" id="CHEBI:16016"/>
        <dbReference type="ChEBI" id="CHEBI:17754"/>
        <dbReference type="ChEBI" id="CHEBI:57540"/>
        <dbReference type="ChEBI" id="CHEBI:57945"/>
        <dbReference type="EC" id="1.1.1.6"/>
    </reaction>
</comment>
<keyword evidence="3" id="KW-0560">Oxidoreductase</keyword>
<feature type="binding site" evidence="11">
    <location>
        <position position="131"/>
    </location>
    <ligand>
        <name>NAD(+)</name>
        <dbReference type="ChEBI" id="CHEBI:57540"/>
    </ligand>
</feature>
<evidence type="ECO:0000256" key="3">
    <source>
        <dbReference type="ARBA" id="ARBA00023002"/>
    </source>
</evidence>
<evidence type="ECO:0000256" key="1">
    <source>
        <dbReference type="ARBA" id="ARBA00007358"/>
    </source>
</evidence>
<comment type="similarity">
    <text evidence="1">Belongs to the iron-containing alcohol dehydrogenase family.</text>
</comment>
<keyword evidence="14" id="KW-1185">Reference proteome</keyword>
<dbReference type="NCBIfam" id="NF006941">
    <property type="entry name" value="PRK09423.1"/>
    <property type="match status" value="1"/>
</dbReference>
<evidence type="ECO:0000259" key="12">
    <source>
        <dbReference type="Pfam" id="PF00465"/>
    </source>
</evidence>
<dbReference type="GO" id="GO:0005829">
    <property type="term" value="C:cytosol"/>
    <property type="evidence" value="ECO:0007669"/>
    <property type="project" value="TreeGrafter"/>
</dbReference>
<evidence type="ECO:0000313" key="14">
    <source>
        <dbReference type="Proteomes" id="UP000214880"/>
    </source>
</evidence>
<dbReference type="EMBL" id="FNHB01000001">
    <property type="protein sequence ID" value="SDL87737.1"/>
    <property type="molecule type" value="Genomic_DNA"/>
</dbReference>
<dbReference type="Proteomes" id="UP000214880">
    <property type="component" value="Unassembled WGS sequence"/>
</dbReference>
<dbReference type="OrthoDB" id="5198708at2"/>
<gene>
    <name evidence="13" type="ORF">SAMN04488502_1011066</name>
</gene>
<dbReference type="PIRSF" id="PIRSF000112">
    <property type="entry name" value="Glycerol_dehydrogenase"/>
    <property type="match status" value="1"/>
</dbReference>
<dbReference type="PANTHER" id="PTHR43616:SF5">
    <property type="entry name" value="GLYCEROL DEHYDROGENASE 1"/>
    <property type="match status" value="1"/>
</dbReference>
<accession>A0A1G9NNY4</accession>
<name>A0A1G9NNY4_9FIRM</name>
<evidence type="ECO:0000256" key="9">
    <source>
        <dbReference type="PIRSR" id="PIRSR000112-1"/>
    </source>
</evidence>
<feature type="binding site" evidence="10">
    <location>
        <position position="121"/>
    </location>
    <ligand>
        <name>glycerol</name>
        <dbReference type="ChEBI" id="CHEBI:17754"/>
    </ligand>
</feature>
<proteinExistence type="inferred from homology"/>
<dbReference type="GO" id="GO:0008888">
    <property type="term" value="F:glycerol dehydrogenase (NAD+) activity"/>
    <property type="evidence" value="ECO:0007669"/>
    <property type="project" value="UniProtKB-EC"/>
</dbReference>
<evidence type="ECO:0000256" key="2">
    <source>
        <dbReference type="ARBA" id="ARBA00022723"/>
    </source>
</evidence>
<sequence length="373" mass="39953">MAQAIAFPGKYIQGDNALLRIGKYVAPLGNSVLIIASQGRLSDLKGIAEASFKDAGVAVAYAVFGGECSKQEVERLRELAKSGQCNVIVGMGGGKVIDTAKAVAYYEKAPLVIIPTVASCDAPTSSVVVYYNEDGAFQEVLLTRRNPNIVLVDTRIIANSPARLLVAGMGDALATYFEARTCVESYRRNLAGGTFTLTSYALAKLCYQTLLTDGFSAKLAIENKVVTKALENVIEANTLLSGIGFESNGVSVAHSIYDGFMIMSNAHDMYHGEWVAFGTLVLLILENRSKQEIKEVVEFCLNVGLPTTLSDLGMEKISREQLFKVAQAATAPKESIHNEPFPVTADDVVAAILVADATGRNFNRIIDKAAAKP</sequence>
<dbReference type="InterPro" id="IPR018211">
    <property type="entry name" value="ADH_Fe_CS"/>
</dbReference>
<comment type="pathway">
    <text evidence="5">Polyol metabolism; glycerol fermentation; glycerone phosphate from glycerol (oxidative route): step 1/2.</text>
</comment>
<comment type="cofactor">
    <cofactor evidence="9">
        <name>Zn(2+)</name>
        <dbReference type="ChEBI" id="CHEBI:29105"/>
    </cofactor>
    <text evidence="9">Binds 1 zinc ion per subunit.</text>
</comment>
<dbReference type="CDD" id="cd08170">
    <property type="entry name" value="GlyDH"/>
    <property type="match status" value="1"/>
</dbReference>
<feature type="binding site" evidence="11">
    <location>
        <begin position="116"/>
        <end position="119"/>
    </location>
    <ligand>
        <name>NAD(+)</name>
        <dbReference type="ChEBI" id="CHEBI:57540"/>
    </ligand>
</feature>
<feature type="binding site" evidence="9">
    <location>
        <position position="254"/>
    </location>
    <ligand>
        <name>glycerol</name>
        <dbReference type="ChEBI" id="CHEBI:17754"/>
    </ligand>
</feature>
<dbReference type="Pfam" id="PF00465">
    <property type="entry name" value="Fe-ADH"/>
    <property type="match status" value="1"/>
</dbReference>
<dbReference type="InterPro" id="IPR016205">
    <property type="entry name" value="Glycerol_DH"/>
</dbReference>
<dbReference type="GO" id="GO:0046872">
    <property type="term" value="F:metal ion binding"/>
    <property type="evidence" value="ECO:0007669"/>
    <property type="project" value="UniProtKB-KW"/>
</dbReference>
<reference evidence="13 14" key="1">
    <citation type="submission" date="2016-10" db="EMBL/GenBank/DDBJ databases">
        <authorList>
            <person name="de Groot N.N."/>
        </authorList>
    </citation>
    <scope>NUCLEOTIDE SEQUENCE [LARGE SCALE GENOMIC DNA]</scope>
    <source>
        <strain evidence="13 14">DSM 1736</strain>
    </source>
</reference>
<feature type="binding site" evidence="11">
    <location>
        <begin position="94"/>
        <end position="98"/>
    </location>
    <ligand>
        <name>NAD(+)</name>
        <dbReference type="ChEBI" id="CHEBI:57540"/>
    </ligand>
</feature>
<dbReference type="PROSITE" id="PS00913">
    <property type="entry name" value="ADH_IRON_1"/>
    <property type="match status" value="1"/>
</dbReference>
<dbReference type="Gene3D" id="3.40.50.1970">
    <property type="match status" value="1"/>
</dbReference>
<dbReference type="RefSeq" id="WP_092069209.1">
    <property type="nucleotide sequence ID" value="NZ_FNHB01000001.1"/>
</dbReference>
<feature type="binding site" evidence="11">
    <location>
        <position position="125"/>
    </location>
    <ligand>
        <name>NAD(+)</name>
        <dbReference type="ChEBI" id="CHEBI:57540"/>
    </ligand>
</feature>
<evidence type="ECO:0000256" key="8">
    <source>
        <dbReference type="ARBA" id="ARBA00049006"/>
    </source>
</evidence>
<protein>
    <recommendedName>
        <fullName evidence="7">Glycerol dehydrogenase</fullName>
        <ecNumber evidence="6">1.1.1.6</ecNumber>
    </recommendedName>
</protein>
<dbReference type="SUPFAM" id="SSF56796">
    <property type="entry name" value="Dehydroquinate synthase-like"/>
    <property type="match status" value="1"/>
</dbReference>
<dbReference type="Gene3D" id="1.20.1090.10">
    <property type="entry name" value="Dehydroquinate synthase-like - alpha domain"/>
    <property type="match status" value="1"/>
</dbReference>
<organism evidence="13 14">
    <name type="scientific">Dendrosporobacter quercicolus</name>
    <dbReference type="NCBI Taxonomy" id="146817"/>
    <lineage>
        <taxon>Bacteria</taxon>
        <taxon>Bacillati</taxon>
        <taxon>Bacillota</taxon>
        <taxon>Negativicutes</taxon>
        <taxon>Selenomonadales</taxon>
        <taxon>Sporomusaceae</taxon>
        <taxon>Dendrosporobacter</taxon>
    </lineage>
</organism>
<feature type="domain" description="Alcohol dehydrogenase iron-type/glycerol dehydrogenase GldA" evidence="12">
    <location>
        <begin position="8"/>
        <end position="154"/>
    </location>
</feature>
<keyword evidence="2 9" id="KW-0479">Metal-binding</keyword>
<dbReference type="STRING" id="146817.SAMN04488502_1011066"/>
<keyword evidence="4 11" id="KW-0520">NAD</keyword>
<feature type="binding site" evidence="9">
    <location>
        <position position="271"/>
    </location>
    <ligand>
        <name>glycerol</name>
        <dbReference type="ChEBI" id="CHEBI:17754"/>
    </ligand>
</feature>
<feature type="binding site" evidence="9">
    <location>
        <position position="171"/>
    </location>
    <ligand>
        <name>glycerol</name>
        <dbReference type="ChEBI" id="CHEBI:17754"/>
    </ligand>
</feature>